<dbReference type="Pfam" id="PF04070">
    <property type="entry name" value="DUF378"/>
    <property type="match status" value="1"/>
</dbReference>
<keyword evidence="1" id="KW-0812">Transmembrane</keyword>
<evidence type="ECO:0000256" key="1">
    <source>
        <dbReference type="SAM" id="Phobius"/>
    </source>
</evidence>
<dbReference type="PANTHER" id="PTHR37304">
    <property type="entry name" value="MEMBRANE PROTEIN-RELATED"/>
    <property type="match status" value="1"/>
</dbReference>
<dbReference type="PANTHER" id="PTHR37304:SF1">
    <property type="entry name" value="MEMBRANE PROTEIN"/>
    <property type="match status" value="1"/>
</dbReference>
<dbReference type="AlphaFoldDB" id="A0A1F5FUJ0"/>
<dbReference type="InterPro" id="IPR007211">
    <property type="entry name" value="DUF378"/>
</dbReference>
<dbReference type="Proteomes" id="UP000179252">
    <property type="component" value="Unassembled WGS sequence"/>
</dbReference>
<evidence type="ECO:0000313" key="2">
    <source>
        <dbReference type="EMBL" id="OGD83278.1"/>
    </source>
</evidence>
<comment type="caution">
    <text evidence="2">The sequence shown here is derived from an EMBL/GenBank/DDBJ whole genome shotgun (WGS) entry which is preliminary data.</text>
</comment>
<organism evidence="2 3">
    <name type="scientific">Candidatus Curtissbacteria bacterium RBG_13_40_7</name>
    <dbReference type="NCBI Taxonomy" id="1797706"/>
    <lineage>
        <taxon>Bacteria</taxon>
        <taxon>Candidatus Curtissiibacteriota</taxon>
    </lineage>
</organism>
<dbReference type="EMBL" id="MFAU01000054">
    <property type="protein sequence ID" value="OGD83278.1"/>
    <property type="molecule type" value="Genomic_DNA"/>
</dbReference>
<sequence length="81" mass="8576">MKMNAWDWLAMGILIVGGLNWGLIGLFDFDLVAAIFGPLSAVSRIIYTIVGLGAVYVIGSAFAKSGSYGMTERSGQMTGVK</sequence>
<protein>
    <submittedName>
        <fullName evidence="2">DUF378 domain-containing protein</fullName>
    </submittedName>
</protein>
<name>A0A1F5FUJ0_9BACT</name>
<proteinExistence type="predicted"/>
<keyword evidence="1" id="KW-1133">Transmembrane helix</keyword>
<accession>A0A1F5FUJ0</accession>
<keyword evidence="1" id="KW-0472">Membrane</keyword>
<feature type="transmembrane region" description="Helical" evidence="1">
    <location>
        <begin position="45"/>
        <end position="63"/>
    </location>
</feature>
<feature type="transmembrane region" description="Helical" evidence="1">
    <location>
        <begin position="12"/>
        <end position="39"/>
    </location>
</feature>
<reference evidence="2 3" key="1">
    <citation type="journal article" date="2016" name="Nat. Commun.">
        <title>Thousands of microbial genomes shed light on interconnected biogeochemical processes in an aquifer system.</title>
        <authorList>
            <person name="Anantharaman K."/>
            <person name="Brown C.T."/>
            <person name="Hug L.A."/>
            <person name="Sharon I."/>
            <person name="Castelle C.J."/>
            <person name="Probst A.J."/>
            <person name="Thomas B.C."/>
            <person name="Singh A."/>
            <person name="Wilkins M.J."/>
            <person name="Karaoz U."/>
            <person name="Brodie E.L."/>
            <person name="Williams K.H."/>
            <person name="Hubbard S.S."/>
            <person name="Banfield J.F."/>
        </authorList>
    </citation>
    <scope>NUCLEOTIDE SEQUENCE [LARGE SCALE GENOMIC DNA]</scope>
</reference>
<gene>
    <name evidence="2" type="ORF">A2165_03765</name>
</gene>
<evidence type="ECO:0000313" key="3">
    <source>
        <dbReference type="Proteomes" id="UP000179252"/>
    </source>
</evidence>